<feature type="non-terminal residue" evidence="2">
    <location>
        <position position="88"/>
    </location>
</feature>
<dbReference type="AlphaFoldDB" id="A0A6J4KYM0"/>
<evidence type="ECO:0000313" key="2">
    <source>
        <dbReference type="EMBL" id="CAA9316883.1"/>
    </source>
</evidence>
<organism evidence="2">
    <name type="scientific">uncultured Friedmanniella sp</name>
    <dbReference type="NCBI Taxonomy" id="335381"/>
    <lineage>
        <taxon>Bacteria</taxon>
        <taxon>Bacillati</taxon>
        <taxon>Actinomycetota</taxon>
        <taxon>Actinomycetes</taxon>
        <taxon>Propionibacteriales</taxon>
        <taxon>Nocardioidaceae</taxon>
        <taxon>Friedmanniella</taxon>
        <taxon>environmental samples</taxon>
    </lineage>
</organism>
<dbReference type="EMBL" id="CADCTS010000346">
    <property type="protein sequence ID" value="CAA9316883.1"/>
    <property type="molecule type" value="Genomic_DNA"/>
</dbReference>
<evidence type="ECO:0000256" key="1">
    <source>
        <dbReference type="SAM" id="MobiDB-lite"/>
    </source>
</evidence>
<accession>A0A6J4KYM0</accession>
<gene>
    <name evidence="2" type="ORF">AVDCRST_MAG48-2410</name>
</gene>
<protein>
    <submittedName>
        <fullName evidence="2">Uncharacterized protein PA2301</fullName>
    </submittedName>
</protein>
<feature type="non-terminal residue" evidence="2">
    <location>
        <position position="1"/>
    </location>
</feature>
<feature type="compositionally biased region" description="Low complexity" evidence="1">
    <location>
        <begin position="56"/>
        <end position="88"/>
    </location>
</feature>
<reference evidence="2" key="1">
    <citation type="submission" date="2020-02" db="EMBL/GenBank/DDBJ databases">
        <authorList>
            <person name="Meier V. D."/>
        </authorList>
    </citation>
    <scope>NUCLEOTIDE SEQUENCE</scope>
    <source>
        <strain evidence="2">AVDCRST_MAG48</strain>
    </source>
</reference>
<sequence length="88" mass="9402">PTSWSSARAPAGASSPSPVRCWRPCRRRRCSTGSGSRCPTRRRRCRRRPRPPAGPPTTATWAGASARPTSPTATAATWRTSRPTGAAT</sequence>
<proteinExistence type="predicted"/>
<name>A0A6J4KYM0_9ACTN</name>
<feature type="region of interest" description="Disordered" evidence="1">
    <location>
        <begin position="28"/>
        <end position="88"/>
    </location>
</feature>
<feature type="compositionally biased region" description="Basic residues" evidence="1">
    <location>
        <begin position="39"/>
        <end position="50"/>
    </location>
</feature>